<comment type="caution">
    <text evidence="8">The sequence shown here is derived from an EMBL/GenBank/DDBJ whole genome shotgun (WGS) entry which is preliminary data.</text>
</comment>
<keyword evidence="3 6" id="KW-0235">DNA replication</keyword>
<keyword evidence="5 6" id="KW-0238">DNA-binding</keyword>
<comment type="catalytic activity">
    <reaction evidence="6">
        <text>DNA(n) + a 2'-deoxyribonucleoside 5'-triphosphate = DNA(n+1) + diphosphate</text>
        <dbReference type="Rhea" id="RHEA:22508"/>
        <dbReference type="Rhea" id="RHEA-COMP:17339"/>
        <dbReference type="Rhea" id="RHEA-COMP:17340"/>
        <dbReference type="ChEBI" id="CHEBI:33019"/>
        <dbReference type="ChEBI" id="CHEBI:61560"/>
        <dbReference type="ChEBI" id="CHEBI:173112"/>
        <dbReference type="EC" id="2.7.7.7"/>
    </reaction>
</comment>
<keyword evidence="6" id="KW-0863">Zinc-finger</keyword>
<name>A0A8X7VY39_BRACI</name>
<keyword evidence="6" id="KW-0479">Metal-binding</keyword>
<evidence type="ECO:0000313" key="8">
    <source>
        <dbReference type="EMBL" id="KAG2320129.1"/>
    </source>
</evidence>
<dbReference type="GO" id="GO:0008622">
    <property type="term" value="C:epsilon DNA polymerase complex"/>
    <property type="evidence" value="ECO:0007669"/>
    <property type="project" value="InterPro"/>
</dbReference>
<dbReference type="GO" id="GO:0006272">
    <property type="term" value="P:leading strand elongation"/>
    <property type="evidence" value="ECO:0007669"/>
    <property type="project" value="TreeGrafter"/>
</dbReference>
<dbReference type="InterPro" id="IPR029703">
    <property type="entry name" value="POL2"/>
</dbReference>
<evidence type="ECO:0000256" key="1">
    <source>
        <dbReference type="ARBA" id="ARBA00022679"/>
    </source>
</evidence>
<dbReference type="EC" id="2.7.7.7" evidence="6"/>
<evidence type="ECO:0000259" key="7">
    <source>
        <dbReference type="Pfam" id="PF22912"/>
    </source>
</evidence>
<dbReference type="SUPFAM" id="SSF53474">
    <property type="entry name" value="alpha/beta-Hydrolases"/>
    <property type="match status" value="1"/>
</dbReference>
<sequence>MRKNLLKYISVREYAAEAEFLDPGPSCILPNVACSNCDAYRELDIGRDPALLTEKEWSCEDPQCGKIYDREQMENSLLQMVRQRERMYHMQDLVCTRCNQVKAAHLPEQCECSGSFRCKESGSEFQYAPGLLHWRVIQKLIQSTSSVLRNNVVYLNSFHDIKVLKRPTVTPKVTKNRDVAWFETIRNDFVACFEQWDFEPADLSISKESSVHIWHGKKDPIVPFQLLRCLLQKQPLINYHEMPHGGHMIAEYDGTGDAILRALLLGEEEKI</sequence>
<keyword evidence="9" id="KW-1185">Reference proteome</keyword>
<organism evidence="8 9">
    <name type="scientific">Brassica carinata</name>
    <name type="common">Ethiopian mustard</name>
    <name type="synonym">Abyssinian cabbage</name>
    <dbReference type="NCBI Taxonomy" id="52824"/>
    <lineage>
        <taxon>Eukaryota</taxon>
        <taxon>Viridiplantae</taxon>
        <taxon>Streptophyta</taxon>
        <taxon>Embryophyta</taxon>
        <taxon>Tracheophyta</taxon>
        <taxon>Spermatophyta</taxon>
        <taxon>Magnoliopsida</taxon>
        <taxon>eudicotyledons</taxon>
        <taxon>Gunneridae</taxon>
        <taxon>Pentapetalae</taxon>
        <taxon>rosids</taxon>
        <taxon>malvids</taxon>
        <taxon>Brassicales</taxon>
        <taxon>Brassicaceae</taxon>
        <taxon>Brassiceae</taxon>
        <taxon>Brassica</taxon>
    </lineage>
</organism>
<dbReference type="Gene3D" id="3.40.50.1820">
    <property type="entry name" value="alpha/beta hydrolase"/>
    <property type="match status" value="1"/>
</dbReference>
<dbReference type="OrthoDB" id="10060449at2759"/>
<dbReference type="GO" id="GO:0006287">
    <property type="term" value="P:base-excision repair, gap-filling"/>
    <property type="evidence" value="ECO:0007669"/>
    <property type="project" value="TreeGrafter"/>
</dbReference>
<keyword evidence="6" id="KW-0408">Iron</keyword>
<evidence type="ECO:0000256" key="4">
    <source>
        <dbReference type="ARBA" id="ARBA00022932"/>
    </source>
</evidence>
<keyword evidence="6" id="KW-0539">Nucleus</keyword>
<comment type="subcellular location">
    <subcellularLocation>
        <location evidence="6">Nucleus</location>
    </subcellularLocation>
</comment>
<evidence type="ECO:0000256" key="6">
    <source>
        <dbReference type="RuleBase" id="RU365029"/>
    </source>
</evidence>
<dbReference type="GO" id="GO:0000278">
    <property type="term" value="P:mitotic cell cycle"/>
    <property type="evidence" value="ECO:0007669"/>
    <property type="project" value="TreeGrafter"/>
</dbReference>
<dbReference type="Pfam" id="PF22912">
    <property type="entry name" value="zf-DPOE"/>
    <property type="match status" value="1"/>
</dbReference>
<dbReference type="GO" id="GO:0045004">
    <property type="term" value="P:DNA replication proofreading"/>
    <property type="evidence" value="ECO:0007669"/>
    <property type="project" value="TreeGrafter"/>
</dbReference>
<accession>A0A8X7VY39</accession>
<proteinExistence type="inferred from homology"/>
<protein>
    <recommendedName>
        <fullName evidence="6">DNA polymerase epsilon catalytic subunit</fullName>
        <ecNumber evidence="6">2.7.7.7</ecNumber>
    </recommendedName>
</protein>
<dbReference type="Proteomes" id="UP000886595">
    <property type="component" value="Unassembled WGS sequence"/>
</dbReference>
<comment type="function">
    <text evidence="6">DNA polymerase II participates in chromosomal DNA replication.</text>
</comment>
<keyword evidence="4 6" id="KW-0239">DNA-directed DNA polymerase</keyword>
<dbReference type="GO" id="GO:0008270">
    <property type="term" value="F:zinc ion binding"/>
    <property type="evidence" value="ECO:0007669"/>
    <property type="project" value="UniProtKB-KW"/>
</dbReference>
<evidence type="ECO:0000256" key="3">
    <source>
        <dbReference type="ARBA" id="ARBA00022705"/>
    </source>
</evidence>
<dbReference type="GO" id="GO:0006297">
    <property type="term" value="P:nucleotide-excision repair, DNA gap filling"/>
    <property type="evidence" value="ECO:0007669"/>
    <property type="project" value="TreeGrafter"/>
</dbReference>
<dbReference type="EMBL" id="JAAMPC010000003">
    <property type="protein sequence ID" value="KAG2320129.1"/>
    <property type="molecule type" value="Genomic_DNA"/>
</dbReference>
<keyword evidence="1 6" id="KW-0808">Transferase</keyword>
<dbReference type="PANTHER" id="PTHR10670">
    <property type="entry name" value="DNA POLYMERASE EPSILON CATALYTIC SUBUNIT A"/>
    <property type="match status" value="1"/>
</dbReference>
<gene>
    <name evidence="8" type="ORF">Bca52824_013342</name>
</gene>
<dbReference type="GO" id="GO:0008310">
    <property type="term" value="F:single-stranded DNA 3'-5' DNA exonuclease activity"/>
    <property type="evidence" value="ECO:0007669"/>
    <property type="project" value="TreeGrafter"/>
</dbReference>
<keyword evidence="6" id="KW-0004">4Fe-4S</keyword>
<keyword evidence="6" id="KW-0862">Zinc</keyword>
<dbReference type="GO" id="GO:0051539">
    <property type="term" value="F:4 iron, 4 sulfur cluster binding"/>
    <property type="evidence" value="ECO:0007669"/>
    <property type="project" value="UniProtKB-KW"/>
</dbReference>
<reference evidence="8 9" key="1">
    <citation type="submission" date="2020-02" db="EMBL/GenBank/DDBJ databases">
        <authorList>
            <person name="Ma Q."/>
            <person name="Huang Y."/>
            <person name="Song X."/>
            <person name="Pei D."/>
        </authorList>
    </citation>
    <scope>NUCLEOTIDE SEQUENCE [LARGE SCALE GENOMIC DNA]</scope>
    <source>
        <strain evidence="8">Sxm20200214</strain>
        <tissue evidence="8">Leaf</tissue>
    </source>
</reference>
<comment type="cofactor">
    <cofactor evidence="6">
        <name>[4Fe-4S] cluster</name>
        <dbReference type="ChEBI" id="CHEBI:49883"/>
    </cofactor>
</comment>
<dbReference type="PANTHER" id="PTHR10670:SF0">
    <property type="entry name" value="DNA POLYMERASE EPSILON CATALYTIC SUBUNIT A"/>
    <property type="match status" value="1"/>
</dbReference>
<keyword evidence="2 6" id="KW-0548">Nucleotidyltransferase</keyword>
<dbReference type="InterPro" id="IPR054475">
    <property type="entry name" value="Znf-DPOE"/>
</dbReference>
<dbReference type="InterPro" id="IPR029058">
    <property type="entry name" value="AB_hydrolase_fold"/>
</dbReference>
<feature type="domain" description="DNA polymerase-epsilon zinc finger" evidence="7">
    <location>
        <begin position="90"/>
        <end position="125"/>
    </location>
</feature>
<dbReference type="AlphaFoldDB" id="A0A8X7VY39"/>
<dbReference type="Pfam" id="PF23250">
    <property type="entry name" value="zf_DPOE_2"/>
    <property type="match status" value="1"/>
</dbReference>
<evidence type="ECO:0000256" key="2">
    <source>
        <dbReference type="ARBA" id="ARBA00022695"/>
    </source>
</evidence>
<dbReference type="GO" id="GO:0003887">
    <property type="term" value="F:DNA-directed DNA polymerase activity"/>
    <property type="evidence" value="ECO:0007669"/>
    <property type="project" value="UniProtKB-KW"/>
</dbReference>
<keyword evidence="6" id="KW-0411">Iron-sulfur</keyword>
<evidence type="ECO:0000256" key="5">
    <source>
        <dbReference type="ARBA" id="ARBA00023125"/>
    </source>
</evidence>
<dbReference type="GO" id="GO:0003677">
    <property type="term" value="F:DNA binding"/>
    <property type="evidence" value="ECO:0007669"/>
    <property type="project" value="UniProtKB-KW"/>
</dbReference>
<evidence type="ECO:0000313" key="9">
    <source>
        <dbReference type="Proteomes" id="UP000886595"/>
    </source>
</evidence>
<comment type="similarity">
    <text evidence="6">Belongs to the DNA polymerase type-B family.</text>
</comment>